<dbReference type="AlphaFoldDB" id="F9ZYV6"/>
<dbReference type="GO" id="GO:0005886">
    <property type="term" value="C:plasma membrane"/>
    <property type="evidence" value="ECO:0007669"/>
    <property type="project" value="TreeGrafter"/>
</dbReference>
<dbReference type="Gene3D" id="3.40.50.150">
    <property type="entry name" value="Vaccinia Virus protein VP39"/>
    <property type="match status" value="1"/>
</dbReference>
<reference evidence="3" key="3">
    <citation type="submission" date="2011-05" db="EMBL/GenBank/DDBJ databases">
        <title>Complete sequence of Methylomonas methanica MC09.</title>
        <authorList>
            <consortium name="US DOE Joint Genome Institute"/>
            <person name="Lucas S."/>
            <person name="Han J."/>
            <person name="Lapidus A."/>
            <person name="Cheng J.-F."/>
            <person name="Goodwin L."/>
            <person name="Pitluck S."/>
            <person name="Peters L."/>
            <person name="Mikhailova N."/>
            <person name="Teshima H."/>
            <person name="Han C."/>
            <person name="Tapia R."/>
            <person name="Land M."/>
            <person name="Hauser L."/>
            <person name="Kyrpides N."/>
            <person name="Ivanova N."/>
            <person name="Pagani I."/>
            <person name="Stein L."/>
            <person name="Woyke T."/>
        </authorList>
    </citation>
    <scope>NUCLEOTIDE SEQUENCE [LARGE SCALE GENOMIC DNA]</scope>
    <source>
        <strain evidence="3">MC09</strain>
    </source>
</reference>
<dbReference type="EMBL" id="CP002738">
    <property type="protein sequence ID" value="AEF98652.1"/>
    <property type="molecule type" value="Genomic_DNA"/>
</dbReference>
<proteinExistence type="predicted"/>
<evidence type="ECO:0000313" key="2">
    <source>
        <dbReference type="EMBL" id="AEF98652.1"/>
    </source>
</evidence>
<sequence>MTLKEFGVAFYRAFISPVKARRSYSQCGEDMVLNYLLLDKKQSGFYVDIGCHNPRRGSNTYHFYKKGWRGLLVDLDPEKIIACRMVRWHDQAIVAAVSDKNEPVTVYAPDHFSVLATIDAGSKQDNFKALRTVTSQTLTQILDQIMAPHKFELLCIDAEGVDLAVLKGLDFDRYQAEFICIEIWEASKGLEGLLASEINRYLAEKNYALAGWAGMSAIYKLQKIA</sequence>
<dbReference type="GO" id="GO:0005737">
    <property type="term" value="C:cytoplasm"/>
    <property type="evidence" value="ECO:0007669"/>
    <property type="project" value="GOC"/>
</dbReference>
<keyword evidence="3" id="KW-1185">Reference proteome</keyword>
<accession>F9ZYV6</accession>
<dbReference type="KEGG" id="mmt:Metme_0203"/>
<name>F9ZYV6_METMM</name>
<dbReference type="GO" id="GO:0006888">
    <property type="term" value="P:endoplasmic reticulum to Golgi vesicle-mediated transport"/>
    <property type="evidence" value="ECO:0007669"/>
    <property type="project" value="TreeGrafter"/>
</dbReference>
<dbReference type="GO" id="GO:0008168">
    <property type="term" value="F:methyltransferase activity"/>
    <property type="evidence" value="ECO:0007669"/>
    <property type="project" value="UniProtKB-KW"/>
</dbReference>
<dbReference type="GO" id="GO:0032259">
    <property type="term" value="P:methylation"/>
    <property type="evidence" value="ECO:0007669"/>
    <property type="project" value="UniProtKB-KW"/>
</dbReference>
<keyword evidence="2" id="KW-0808">Transferase</keyword>
<dbReference type="OrthoDB" id="9810122at2"/>
<dbReference type="InterPro" id="IPR029063">
    <property type="entry name" value="SAM-dependent_MTases_sf"/>
</dbReference>
<dbReference type="RefSeq" id="WP_013816925.1">
    <property type="nucleotide sequence ID" value="NC_015572.1"/>
</dbReference>
<dbReference type="Pfam" id="PF05050">
    <property type="entry name" value="Methyltransf_21"/>
    <property type="match status" value="1"/>
</dbReference>
<dbReference type="HOGENOM" id="CLU_049570_2_0_6"/>
<dbReference type="STRING" id="857087.Metme_0203"/>
<evidence type="ECO:0000259" key="1">
    <source>
        <dbReference type="Pfam" id="PF05050"/>
    </source>
</evidence>
<reference evidence="2 3" key="1">
    <citation type="journal article" date="2011" name="J. Bacteriol.">
        <title>Complete Genome Sequence of the Aerobic Marine Methanotroph Methylomonas methanica MC09.</title>
        <authorList>
            <person name="Boden R."/>
            <person name="Cunliffe M."/>
            <person name="Scanlan J."/>
            <person name="Moussard H."/>
            <person name="Kits K.D."/>
            <person name="Klotz M.G."/>
            <person name="Jetten M.S."/>
            <person name="Vuilleumier S."/>
            <person name="Han J."/>
            <person name="Peters L."/>
            <person name="Mikhailova N."/>
            <person name="Teshima H."/>
            <person name="Tapia R."/>
            <person name="Kyrpides N."/>
            <person name="Ivanova N."/>
            <person name="Pagani I."/>
            <person name="Cheng J.F."/>
            <person name="Goodwin L."/>
            <person name="Han C."/>
            <person name="Hauser L."/>
            <person name="Land M.L."/>
            <person name="Lapidus A."/>
            <person name="Lucas S."/>
            <person name="Pitluck S."/>
            <person name="Woyke T."/>
            <person name="Stein L."/>
            <person name="Murrell J.C."/>
        </authorList>
    </citation>
    <scope>NUCLEOTIDE SEQUENCE [LARGE SCALE GENOMIC DNA]</scope>
    <source>
        <strain evidence="2 3">MC09</strain>
    </source>
</reference>
<dbReference type="SUPFAM" id="SSF53335">
    <property type="entry name" value="S-adenosyl-L-methionine-dependent methyltransferases"/>
    <property type="match status" value="1"/>
</dbReference>
<evidence type="ECO:0000313" key="3">
    <source>
        <dbReference type="Proteomes" id="UP000008888"/>
    </source>
</evidence>
<feature type="domain" description="Methyltransferase FkbM" evidence="1">
    <location>
        <begin position="48"/>
        <end position="207"/>
    </location>
</feature>
<organism evidence="2 3">
    <name type="scientific">Methylomonas methanica (strain DSM 25384 / MC09)</name>
    <dbReference type="NCBI Taxonomy" id="857087"/>
    <lineage>
        <taxon>Bacteria</taxon>
        <taxon>Pseudomonadati</taxon>
        <taxon>Pseudomonadota</taxon>
        <taxon>Gammaproteobacteria</taxon>
        <taxon>Methylococcales</taxon>
        <taxon>Methylococcaceae</taxon>
        <taxon>Methylomonas</taxon>
    </lineage>
</organism>
<keyword evidence="2" id="KW-0489">Methyltransferase</keyword>
<reference key="2">
    <citation type="submission" date="2011-05" db="EMBL/GenBank/DDBJ databases">
        <title>Complete genome sequence of the aerobic marine methanotroph Methylomonas methanica MC09.</title>
        <authorList>
            <person name="Boden R."/>
            <person name="Cunliffe M."/>
            <person name="Scanlan J."/>
            <person name="Moussard H."/>
            <person name="Kits K.D."/>
            <person name="Klotz M."/>
            <person name="Jetten M."/>
            <person name="Vuilleumier S."/>
            <person name="Han J."/>
            <person name="Peters L."/>
            <person name="Mikhailova N."/>
            <person name="Teshima H."/>
            <person name="Tapia R."/>
            <person name="Kyrpides N."/>
            <person name="Ivanova N."/>
            <person name="Pagani I."/>
            <person name="Cheng J.-F."/>
            <person name="Goodwin L."/>
            <person name="Han C."/>
            <person name="Hauser L."/>
            <person name="Land M."/>
            <person name="Lapidus A."/>
            <person name="Lucas S."/>
            <person name="Pitluck S."/>
            <person name="Woyke T."/>
            <person name="Stein L.Y."/>
            <person name="Murrell C."/>
        </authorList>
    </citation>
    <scope>NUCLEOTIDE SEQUENCE</scope>
    <source>
        <strain>MC09</strain>
    </source>
</reference>
<dbReference type="InterPro" id="IPR053202">
    <property type="entry name" value="EGF_Rcpt_Signaling_Reg"/>
</dbReference>
<dbReference type="Proteomes" id="UP000008888">
    <property type="component" value="Chromosome"/>
</dbReference>
<dbReference type="GO" id="GO:0016197">
    <property type="term" value="P:endosomal transport"/>
    <property type="evidence" value="ECO:0007669"/>
    <property type="project" value="TreeGrafter"/>
</dbReference>
<dbReference type="PANTHER" id="PTHR34009:SF2">
    <property type="entry name" value="PROTEIN STAR"/>
    <property type="match status" value="1"/>
</dbReference>
<dbReference type="PANTHER" id="PTHR34009">
    <property type="entry name" value="PROTEIN STAR"/>
    <property type="match status" value="1"/>
</dbReference>
<gene>
    <name evidence="2" type="ordered locus">Metme_0203</name>
</gene>
<dbReference type="InterPro" id="IPR006342">
    <property type="entry name" value="FkbM_mtfrase"/>
</dbReference>
<dbReference type="eggNOG" id="COG1196">
    <property type="taxonomic scope" value="Bacteria"/>
</dbReference>
<protein>
    <submittedName>
        <fullName evidence="2">Methyltransferase FkbM family</fullName>
    </submittedName>
</protein>